<name>A0A239AN99_9PSED</name>
<feature type="compositionally biased region" description="Basic and acidic residues" evidence="3">
    <location>
        <begin position="674"/>
        <end position="687"/>
    </location>
</feature>
<sequence length="1145" mass="126153">MFSFNHWIEVLESNAARFGERAALHFLPDGVEIGQSLTFAQLHEQSQSLAAALQARYAPGERVLLMLPSSLNYARAFCACLYAGLIAVPLFPPPSRKPRHLDRVRKVVVDAEPALILTPSDHCQSLRELVENQIDVLTIEDLGTPPASAWTRPYVDGATVAFLQYTSGSTGTPKGVEVRQRNLIANVELMRQAYGFDEHGGMVNWLPLYHDMGLIGGLLAPLYSGMPCYLMASQTFVNAPSTWLQALSRYRATASFAPNFAYALCNRVVSDNLIAQLDLSAWQHAINGAEPIHPATLETFAQRFAACGLNPLAISPGYGQAEATLCVSATPADAAPVVLRLDKSALEAGRVALATGGAPAVEFVACGYPQALHDIAIVNPHSHERCAADCIGEVWLSGPSNAEAYWKNPEASREAFEARIVGESGHYLRSGDLGFIHEGQVVICGRLKDLLILNGRNLYPHDIEFAITDAEPGIRTGRIAAFSEMDPLLGREKLVIVAEPQRKFVDQAHHPALFASMQNAVRDAAECGIDQIVLVEAGTIPMTTSGKIARQGARKQLAAGTLSIIAQHGDQTSDTGEHLNRAQLFESVADASVSALPACRQWLEQTLREVNPYLAVDFDHSLISLGLDSISIADFAARLHTDLGWNLNKQQLFGEQSLADWAQELLSFLAEPTSHPEDTLTERRHTNQEQGRQSFAQSRLWFLRQLNPEDTQHNLVFHLSLQGALDTETLASRLNALVNRHSVLRTVYNDGVDGPQQRILPTEAVALKWIDLRDQPAAQQQQALTDCLTREQFTPIDLQRGPLLRAQLLSRDDEQHDLLLSLHHIAFDGRSAQLLLAELAGTSTAELPPQYLDFALWESEHWSDARIAAEQDFWREHLADIPQSIELGGTGSGHGAHSLNFTLAQSSCESLSLVAREQGMTLFMLLLASYQLVLKQLGGQQQFLLGTDVGGRPLAEHNEVIGFFVNQLTLRCDLRGDPTFAALLKQVRDQARLAYAHQELPFDLVVSALAPQRRPGHSPLFQVKLNYQPSRVTPTAIAGAHMTGLEVTQAPGDFHLVLDLVHGSEGIEATLKFRAEFFDQNRALRLQQLWTRLLDESHKLLDQPLSAIAERLATWDQEFQREQQQSRAQVGRSSLLQAKRRSLTL</sequence>
<dbReference type="InterPro" id="IPR045851">
    <property type="entry name" value="AMP-bd_C_sf"/>
</dbReference>
<dbReference type="SUPFAM" id="SSF47336">
    <property type="entry name" value="ACP-like"/>
    <property type="match status" value="1"/>
</dbReference>
<dbReference type="InterPro" id="IPR036736">
    <property type="entry name" value="ACP-like_sf"/>
</dbReference>
<dbReference type="GO" id="GO:0070566">
    <property type="term" value="F:adenylyltransferase activity"/>
    <property type="evidence" value="ECO:0007669"/>
    <property type="project" value="TreeGrafter"/>
</dbReference>
<comment type="similarity">
    <text evidence="1">Belongs to the ATP-dependent AMP-binding enzyme family.</text>
</comment>
<protein>
    <submittedName>
        <fullName evidence="5">Acyl-CoA synthetase (AMP-forming)/AMP-acid ligase II</fullName>
    </submittedName>
</protein>
<feature type="region of interest" description="Disordered" evidence="3">
    <location>
        <begin position="673"/>
        <end position="692"/>
    </location>
</feature>
<evidence type="ECO:0000313" key="6">
    <source>
        <dbReference type="Proteomes" id="UP000242915"/>
    </source>
</evidence>
<dbReference type="InterPro" id="IPR020845">
    <property type="entry name" value="AMP-binding_CS"/>
</dbReference>
<dbReference type="GO" id="GO:0006633">
    <property type="term" value="P:fatty acid biosynthetic process"/>
    <property type="evidence" value="ECO:0007669"/>
    <property type="project" value="TreeGrafter"/>
</dbReference>
<dbReference type="GO" id="GO:0016874">
    <property type="term" value="F:ligase activity"/>
    <property type="evidence" value="ECO:0007669"/>
    <property type="project" value="UniProtKB-KW"/>
</dbReference>
<dbReference type="Gene3D" id="3.30.559.30">
    <property type="entry name" value="Nonribosomal peptide synthetase, condensation domain"/>
    <property type="match status" value="1"/>
</dbReference>
<gene>
    <name evidence="5" type="ORF">SAMN05216255_1296</name>
</gene>
<dbReference type="InterPro" id="IPR001242">
    <property type="entry name" value="Condensation_dom"/>
</dbReference>
<dbReference type="GO" id="GO:0005886">
    <property type="term" value="C:plasma membrane"/>
    <property type="evidence" value="ECO:0007669"/>
    <property type="project" value="TreeGrafter"/>
</dbReference>
<dbReference type="InterPro" id="IPR009081">
    <property type="entry name" value="PP-bd_ACP"/>
</dbReference>
<dbReference type="CDD" id="cd19531">
    <property type="entry name" value="LCL_NRPS-like"/>
    <property type="match status" value="1"/>
</dbReference>
<dbReference type="Gene3D" id="3.30.559.10">
    <property type="entry name" value="Chloramphenicol acetyltransferase-like domain"/>
    <property type="match status" value="1"/>
</dbReference>
<evidence type="ECO:0000256" key="1">
    <source>
        <dbReference type="ARBA" id="ARBA00006432"/>
    </source>
</evidence>
<feature type="domain" description="Carrier" evidence="4">
    <location>
        <begin position="589"/>
        <end position="669"/>
    </location>
</feature>
<dbReference type="GO" id="GO:0071766">
    <property type="term" value="P:Actinobacterium-type cell wall biogenesis"/>
    <property type="evidence" value="ECO:0007669"/>
    <property type="project" value="UniProtKB-ARBA"/>
</dbReference>
<accession>A0A239AN99</accession>
<dbReference type="Pfam" id="PF00550">
    <property type="entry name" value="PP-binding"/>
    <property type="match status" value="1"/>
</dbReference>
<dbReference type="FunFam" id="3.40.50.12780:FF:000013">
    <property type="entry name" value="Long-chain-fatty-acid--AMP ligase FadD32"/>
    <property type="match status" value="1"/>
</dbReference>
<evidence type="ECO:0000256" key="3">
    <source>
        <dbReference type="SAM" id="MobiDB-lite"/>
    </source>
</evidence>
<dbReference type="Pfam" id="PF00501">
    <property type="entry name" value="AMP-binding"/>
    <property type="match status" value="1"/>
</dbReference>
<organism evidence="5 6">
    <name type="scientific">Pseudomonas segetis</name>
    <dbReference type="NCBI Taxonomy" id="298908"/>
    <lineage>
        <taxon>Bacteria</taxon>
        <taxon>Pseudomonadati</taxon>
        <taxon>Pseudomonadota</taxon>
        <taxon>Gammaproteobacteria</taxon>
        <taxon>Pseudomonadales</taxon>
        <taxon>Pseudomonadaceae</taxon>
        <taxon>Pseudomonas</taxon>
    </lineage>
</organism>
<dbReference type="AlphaFoldDB" id="A0A239AN99"/>
<dbReference type="SUPFAM" id="SSF56801">
    <property type="entry name" value="Acetyl-CoA synthetase-like"/>
    <property type="match status" value="1"/>
</dbReference>
<evidence type="ECO:0000313" key="5">
    <source>
        <dbReference type="EMBL" id="SNR96453.1"/>
    </source>
</evidence>
<dbReference type="Gene3D" id="3.30.300.30">
    <property type="match status" value="1"/>
</dbReference>
<dbReference type="EMBL" id="FZOG01000001">
    <property type="protein sequence ID" value="SNR96453.1"/>
    <property type="molecule type" value="Genomic_DNA"/>
</dbReference>
<dbReference type="CDD" id="cd05931">
    <property type="entry name" value="FAAL"/>
    <property type="match status" value="1"/>
</dbReference>
<dbReference type="InterPro" id="IPR042099">
    <property type="entry name" value="ANL_N_sf"/>
</dbReference>
<dbReference type="SUPFAM" id="SSF52777">
    <property type="entry name" value="CoA-dependent acyltransferases"/>
    <property type="match status" value="2"/>
</dbReference>
<dbReference type="RefSeq" id="WP_089359134.1">
    <property type="nucleotide sequence ID" value="NZ_FZOG01000001.1"/>
</dbReference>
<evidence type="ECO:0000259" key="4">
    <source>
        <dbReference type="PROSITE" id="PS50075"/>
    </source>
</evidence>
<keyword evidence="2 5" id="KW-0436">Ligase</keyword>
<dbReference type="PROSITE" id="PS00455">
    <property type="entry name" value="AMP_BINDING"/>
    <property type="match status" value="1"/>
</dbReference>
<dbReference type="Gene3D" id="1.10.1200.10">
    <property type="entry name" value="ACP-like"/>
    <property type="match status" value="1"/>
</dbReference>
<dbReference type="Proteomes" id="UP000242915">
    <property type="component" value="Unassembled WGS sequence"/>
</dbReference>
<dbReference type="InterPro" id="IPR023213">
    <property type="entry name" value="CAT-like_dom_sf"/>
</dbReference>
<dbReference type="Gene3D" id="3.40.50.12780">
    <property type="entry name" value="N-terminal domain of ligase-like"/>
    <property type="match status" value="1"/>
</dbReference>
<dbReference type="PANTHER" id="PTHR22754">
    <property type="entry name" value="DISCO-INTERACTING PROTEIN 2 DIP2 -RELATED"/>
    <property type="match status" value="1"/>
</dbReference>
<dbReference type="Pfam" id="PF00668">
    <property type="entry name" value="Condensation"/>
    <property type="match status" value="1"/>
</dbReference>
<dbReference type="InterPro" id="IPR040097">
    <property type="entry name" value="FAAL/FAAC"/>
</dbReference>
<evidence type="ECO:0000256" key="2">
    <source>
        <dbReference type="ARBA" id="ARBA00022598"/>
    </source>
</evidence>
<dbReference type="PROSITE" id="PS50075">
    <property type="entry name" value="CARRIER"/>
    <property type="match status" value="1"/>
</dbReference>
<keyword evidence="6" id="KW-1185">Reference proteome</keyword>
<dbReference type="PANTHER" id="PTHR22754:SF32">
    <property type="entry name" value="DISCO-INTERACTING PROTEIN 2"/>
    <property type="match status" value="1"/>
</dbReference>
<dbReference type="InterPro" id="IPR000873">
    <property type="entry name" value="AMP-dep_synth/lig_dom"/>
</dbReference>
<proteinExistence type="inferred from homology"/>
<reference evidence="6" key="1">
    <citation type="submission" date="2017-06" db="EMBL/GenBank/DDBJ databases">
        <authorList>
            <person name="Varghese N."/>
            <person name="Submissions S."/>
        </authorList>
    </citation>
    <scope>NUCLEOTIDE SEQUENCE [LARGE SCALE GENOMIC DNA]</scope>
    <source>
        <strain evidence="6">CIP 108523</strain>
    </source>
</reference>